<feature type="non-terminal residue" evidence="1">
    <location>
        <position position="45"/>
    </location>
</feature>
<dbReference type="Proteomes" id="UP001162483">
    <property type="component" value="Unassembled WGS sequence"/>
</dbReference>
<sequence length="45" mass="4696">MSCQSAPVPNYIPGPRAVPKFPNGQSAPALCYNAHPAARCIGVPF</sequence>
<proteinExistence type="predicted"/>
<reference evidence="1" key="1">
    <citation type="submission" date="2023-05" db="EMBL/GenBank/DDBJ databases">
        <authorList>
            <person name="Stuckert A."/>
        </authorList>
    </citation>
    <scope>NUCLEOTIDE SEQUENCE</scope>
</reference>
<keyword evidence="2" id="KW-1185">Reference proteome</keyword>
<comment type="caution">
    <text evidence="1">The sequence shown here is derived from an EMBL/GenBank/DDBJ whole genome shotgun (WGS) entry which is preliminary data.</text>
</comment>
<accession>A0ABN9ELC6</accession>
<evidence type="ECO:0000313" key="1">
    <source>
        <dbReference type="EMBL" id="CAI9585428.1"/>
    </source>
</evidence>
<protein>
    <submittedName>
        <fullName evidence="1">Uncharacterized protein</fullName>
    </submittedName>
</protein>
<organism evidence="1 2">
    <name type="scientific">Staurois parvus</name>
    <dbReference type="NCBI Taxonomy" id="386267"/>
    <lineage>
        <taxon>Eukaryota</taxon>
        <taxon>Metazoa</taxon>
        <taxon>Chordata</taxon>
        <taxon>Craniata</taxon>
        <taxon>Vertebrata</taxon>
        <taxon>Euteleostomi</taxon>
        <taxon>Amphibia</taxon>
        <taxon>Batrachia</taxon>
        <taxon>Anura</taxon>
        <taxon>Neobatrachia</taxon>
        <taxon>Ranoidea</taxon>
        <taxon>Ranidae</taxon>
        <taxon>Staurois</taxon>
    </lineage>
</organism>
<evidence type="ECO:0000313" key="2">
    <source>
        <dbReference type="Proteomes" id="UP001162483"/>
    </source>
</evidence>
<dbReference type="EMBL" id="CATNWA010015644">
    <property type="protein sequence ID" value="CAI9585428.1"/>
    <property type="molecule type" value="Genomic_DNA"/>
</dbReference>
<gene>
    <name evidence="1" type="ORF">SPARVUS_LOCUS10175235</name>
</gene>
<name>A0ABN9ELC6_9NEOB</name>